<keyword evidence="1" id="KW-0812">Transmembrane</keyword>
<gene>
    <name evidence="2" type="ORF">MNBD_GAMMA18-1455</name>
</gene>
<name>A0A3B0Z3Y2_9ZZZZ</name>
<evidence type="ECO:0000256" key="1">
    <source>
        <dbReference type="SAM" id="Phobius"/>
    </source>
</evidence>
<proteinExistence type="predicted"/>
<dbReference type="EMBL" id="UOFP01000208">
    <property type="protein sequence ID" value="VAW88085.1"/>
    <property type="molecule type" value="Genomic_DNA"/>
</dbReference>
<evidence type="ECO:0000313" key="2">
    <source>
        <dbReference type="EMBL" id="VAW88085.1"/>
    </source>
</evidence>
<sequence>MEHLTVPFYAIVAFFTILPIVIIAMGLATKIVSTESELDMSH</sequence>
<feature type="transmembrane region" description="Helical" evidence="1">
    <location>
        <begin position="6"/>
        <end position="28"/>
    </location>
</feature>
<keyword evidence="1" id="KW-1133">Transmembrane helix</keyword>
<accession>A0A3B0Z3Y2</accession>
<dbReference type="AlphaFoldDB" id="A0A3B0Z3Y2"/>
<protein>
    <submittedName>
        <fullName evidence="2">Uncharacterized protein</fullName>
    </submittedName>
</protein>
<reference evidence="2" key="1">
    <citation type="submission" date="2018-06" db="EMBL/GenBank/DDBJ databases">
        <authorList>
            <person name="Zhirakovskaya E."/>
        </authorList>
    </citation>
    <scope>NUCLEOTIDE SEQUENCE</scope>
</reference>
<organism evidence="2">
    <name type="scientific">hydrothermal vent metagenome</name>
    <dbReference type="NCBI Taxonomy" id="652676"/>
    <lineage>
        <taxon>unclassified sequences</taxon>
        <taxon>metagenomes</taxon>
        <taxon>ecological metagenomes</taxon>
    </lineage>
</organism>
<keyword evidence="1" id="KW-0472">Membrane</keyword>